<proteinExistence type="predicted"/>
<protein>
    <submittedName>
        <fullName evidence="2">Uncharacterized protein</fullName>
    </submittedName>
</protein>
<reference evidence="2" key="1">
    <citation type="submission" date="2015-04" db="UniProtKB">
        <authorList>
            <consortium name="EnsemblPlants"/>
        </authorList>
    </citation>
    <scope>IDENTIFICATION</scope>
</reference>
<feature type="compositionally biased region" description="Polar residues" evidence="1">
    <location>
        <begin position="56"/>
        <end position="70"/>
    </location>
</feature>
<accession>A0A0E0MFA2</accession>
<evidence type="ECO:0000256" key="1">
    <source>
        <dbReference type="SAM" id="MobiDB-lite"/>
    </source>
</evidence>
<dbReference type="STRING" id="4537.A0A0E0MFA2"/>
<feature type="compositionally biased region" description="Low complexity" evidence="1">
    <location>
        <begin position="36"/>
        <end position="55"/>
    </location>
</feature>
<evidence type="ECO:0000313" key="2">
    <source>
        <dbReference type="EnsemblPlants" id="OPUNC11G10900.1"/>
    </source>
</evidence>
<reference evidence="2" key="2">
    <citation type="submission" date="2018-05" db="EMBL/GenBank/DDBJ databases">
        <title>OpunRS2 (Oryza punctata Reference Sequence Version 2).</title>
        <authorList>
            <person name="Zhang J."/>
            <person name="Kudrna D."/>
            <person name="Lee S."/>
            <person name="Talag J."/>
            <person name="Welchert J."/>
            <person name="Wing R.A."/>
        </authorList>
    </citation>
    <scope>NUCLEOTIDE SEQUENCE [LARGE SCALE GENOMIC DNA]</scope>
</reference>
<evidence type="ECO:0000313" key="3">
    <source>
        <dbReference type="Proteomes" id="UP000026962"/>
    </source>
</evidence>
<dbReference type="HOGENOM" id="CLU_061288_20_1_1"/>
<keyword evidence="3" id="KW-1185">Reference proteome</keyword>
<name>A0A0E0MFA2_ORYPU</name>
<dbReference type="Gene3D" id="1.10.238.10">
    <property type="entry name" value="EF-hand"/>
    <property type="match status" value="1"/>
</dbReference>
<dbReference type="Proteomes" id="UP000026962">
    <property type="component" value="Chromosome 11"/>
</dbReference>
<organism evidence="2">
    <name type="scientific">Oryza punctata</name>
    <name type="common">Red rice</name>
    <dbReference type="NCBI Taxonomy" id="4537"/>
    <lineage>
        <taxon>Eukaryota</taxon>
        <taxon>Viridiplantae</taxon>
        <taxon>Streptophyta</taxon>
        <taxon>Embryophyta</taxon>
        <taxon>Tracheophyta</taxon>
        <taxon>Spermatophyta</taxon>
        <taxon>Magnoliopsida</taxon>
        <taxon>Liliopsida</taxon>
        <taxon>Poales</taxon>
        <taxon>Poaceae</taxon>
        <taxon>BOP clade</taxon>
        <taxon>Oryzoideae</taxon>
        <taxon>Oryzeae</taxon>
        <taxon>Oryzinae</taxon>
        <taxon>Oryza</taxon>
    </lineage>
</organism>
<dbReference type="Gramene" id="OPUNC11G10900.1">
    <property type="protein sequence ID" value="OPUNC11G10900.1"/>
    <property type="gene ID" value="OPUNC11G10900"/>
</dbReference>
<sequence length="148" mass="15434">MKLVHLFGSSSSSSSSKKENKVSKKRRSGAKSCSFVSTTSSLLAVSSSDDSATTTPRSVLPTSVASSSGTKKLEAAMTREDLEVALRRIVSSEEELAEMLALAEAECTGGLVLEEIAAAAADEDELKETFVVFDADRPTGTGGSPPSR</sequence>
<dbReference type="AlphaFoldDB" id="A0A0E0MFA2"/>
<feature type="region of interest" description="Disordered" evidence="1">
    <location>
        <begin position="1"/>
        <end position="72"/>
    </location>
</feature>
<dbReference type="EnsemblPlants" id="OPUNC11G10900.1">
    <property type="protein sequence ID" value="OPUNC11G10900.1"/>
    <property type="gene ID" value="OPUNC11G10900"/>
</dbReference>